<dbReference type="AlphaFoldDB" id="A0A1F7RUV6"/>
<dbReference type="Proteomes" id="UP000179266">
    <property type="component" value="Unassembled WGS sequence"/>
</dbReference>
<evidence type="ECO:0000313" key="4">
    <source>
        <dbReference type="Proteomes" id="UP000179266"/>
    </source>
</evidence>
<evidence type="ECO:0000313" key="3">
    <source>
        <dbReference type="EMBL" id="OGL45355.1"/>
    </source>
</evidence>
<feature type="transmembrane region" description="Helical" evidence="2">
    <location>
        <begin position="382"/>
        <end position="400"/>
    </location>
</feature>
<feature type="region of interest" description="Disordered" evidence="1">
    <location>
        <begin position="421"/>
        <end position="516"/>
    </location>
</feature>
<gene>
    <name evidence="3" type="ORF">A2161_12995</name>
</gene>
<feature type="compositionally biased region" description="Polar residues" evidence="1">
    <location>
        <begin position="421"/>
        <end position="432"/>
    </location>
</feature>
<keyword evidence="2" id="KW-1133">Transmembrane helix</keyword>
<keyword evidence="2" id="KW-0812">Transmembrane</keyword>
<protein>
    <submittedName>
        <fullName evidence="3">Uncharacterized protein</fullName>
    </submittedName>
</protein>
<reference evidence="3 4" key="1">
    <citation type="journal article" date="2016" name="Nat. Commun.">
        <title>Thousands of microbial genomes shed light on interconnected biogeochemical processes in an aquifer system.</title>
        <authorList>
            <person name="Anantharaman K."/>
            <person name="Brown C.T."/>
            <person name="Hug L.A."/>
            <person name="Sharon I."/>
            <person name="Castelle C.J."/>
            <person name="Probst A.J."/>
            <person name="Thomas B.C."/>
            <person name="Singh A."/>
            <person name="Wilkins M.J."/>
            <person name="Karaoz U."/>
            <person name="Brodie E.L."/>
            <person name="Williams K.H."/>
            <person name="Hubbard S.S."/>
            <person name="Banfield J.F."/>
        </authorList>
    </citation>
    <scope>NUCLEOTIDE SEQUENCE [LARGE SCALE GENOMIC DNA]</scope>
</reference>
<dbReference type="InterPro" id="IPR011990">
    <property type="entry name" value="TPR-like_helical_dom_sf"/>
</dbReference>
<feature type="compositionally biased region" description="Polar residues" evidence="1">
    <location>
        <begin position="458"/>
        <end position="477"/>
    </location>
</feature>
<dbReference type="EMBL" id="MGDD01000181">
    <property type="protein sequence ID" value="OGL45355.1"/>
    <property type="molecule type" value="Genomic_DNA"/>
</dbReference>
<accession>A0A1F7RUV6</accession>
<evidence type="ECO:0000256" key="1">
    <source>
        <dbReference type="SAM" id="MobiDB-lite"/>
    </source>
</evidence>
<dbReference type="Gene3D" id="1.25.40.10">
    <property type="entry name" value="Tetratricopeptide repeat domain"/>
    <property type="match status" value="1"/>
</dbReference>
<proteinExistence type="predicted"/>
<evidence type="ECO:0000256" key="2">
    <source>
        <dbReference type="SAM" id="Phobius"/>
    </source>
</evidence>
<sequence length="715" mass="80615">MILMGLHLIGFSELEKLQSEDLLIRNRYNEIKSRLTDVLKGSTREFINREEDFIYYSFRSVQEALEVAVELQKEFDLLNLGKKEEKKVPILVAIHDTADTEPENGHQAIIQTNIEILTRILKNSEPGEILLTEIVKTVIESSIDCIPKTIIGVPESENVAQVYRIDWQNEPIPTAFIPEEYSEDENEEEESQKDFETQLIDSSRDIEKHKKNITEESAIEDEIISESEISEEEMQFIPEENAASDNVSDDLQIGSIIDYDEKARQSKFPVQFPSDQVELPSEPTYADSKIPIDSEDQVLESMSFKINVKKENEDSSEYEAIEDSEQEAKNYIPAEIMEEEPAETKSMNTVTDHSLPAIDYEREDSYLYNLSEADSSSSWKKLLIILFFIIIGLGAAGYYFHTKGQLTRLTSLFNFIKKQGSTLTGSMPTQAPTKAPIITRTPTSNKPKSDIPAIRPTTMPTPRSGTQDVSARSTPVSSPDRKPRPDPTQLPYSSSDLRDGGTNDQKTAKTSGKPKTDTLLETKSLITAAQSAIETGDWNHAYLELSNLSKKIDNNPVLDYMMGSVALKLGEPNSKSGNINTGRLNQAQVHFHKVLESISKSGSSKNINVIDFGAMGKEFLDIRPVDLYKILAKINIWKKEYVQAYDFYRSVLEKNIKDPDALQGISGLNKLISEQLRTNLTRKYMQLFEKDANQLNNSQKDAIGLILYSLMEIGD</sequence>
<organism evidence="3 4">
    <name type="scientific">Candidatus Schekmanbacteria bacterium RBG_13_48_7</name>
    <dbReference type="NCBI Taxonomy" id="1817878"/>
    <lineage>
        <taxon>Bacteria</taxon>
        <taxon>Candidatus Schekmaniibacteriota</taxon>
    </lineage>
</organism>
<comment type="caution">
    <text evidence="3">The sequence shown here is derived from an EMBL/GenBank/DDBJ whole genome shotgun (WGS) entry which is preliminary data.</text>
</comment>
<name>A0A1F7RUV6_9BACT</name>
<keyword evidence="2" id="KW-0472">Membrane</keyword>